<dbReference type="InterPro" id="IPR013216">
    <property type="entry name" value="Methyltransf_11"/>
</dbReference>
<evidence type="ECO:0000259" key="1">
    <source>
        <dbReference type="Pfam" id="PF08241"/>
    </source>
</evidence>
<accession>A0A0X8XBG2</accession>
<dbReference type="RefSeq" id="WP_096410188.1">
    <property type="nucleotide sequence ID" value="NZ_AP017372.2"/>
</dbReference>
<dbReference type="KEGG" id="hhk:HH1059_21950"/>
<gene>
    <name evidence="2" type="primary">pmtA</name>
    <name evidence="2" type="ORF">HH1059_21950</name>
</gene>
<dbReference type="OrthoDB" id="323463at2"/>
<dbReference type="SUPFAM" id="SSF53335">
    <property type="entry name" value="S-adenosyl-L-methionine-dependent methyltransferases"/>
    <property type="match status" value="1"/>
</dbReference>
<dbReference type="Proteomes" id="UP000218890">
    <property type="component" value="Chromosome"/>
</dbReference>
<protein>
    <submittedName>
        <fullName evidence="2">Phosphatidylethanolamine N-methyltransferase</fullName>
    </submittedName>
</protein>
<dbReference type="GO" id="GO:0008757">
    <property type="term" value="F:S-adenosylmethionine-dependent methyltransferase activity"/>
    <property type="evidence" value="ECO:0007669"/>
    <property type="project" value="InterPro"/>
</dbReference>
<evidence type="ECO:0000313" key="3">
    <source>
        <dbReference type="Proteomes" id="UP000218890"/>
    </source>
</evidence>
<sequence>MDLSSIRSAYRRYARYYDKVFGPFFAPGRKLTMQYLNEQPDRRILEVGIGTGASLPEYRRDVSVVGVDVSPEMLDIARRRVDEQGLDFVAGLHEMDAEEMDFPDDSFDVVVAMYVASVVPNPEKFVEEVRRVCRPGGEVFFVNHFASEHPVVRRLERALKPLSKLVGFRPDMELSDLPDRPDFKRLGVYPTNLFGYWKLVHYRNGD</sequence>
<name>A0A0X8XBG2_HALHR</name>
<proteinExistence type="predicted"/>
<dbReference type="InterPro" id="IPR052356">
    <property type="entry name" value="Thiol_S-MT"/>
</dbReference>
<organism evidence="2 3">
    <name type="scientific">Halorhodospira halochloris</name>
    <name type="common">Ectothiorhodospira halochloris</name>
    <dbReference type="NCBI Taxonomy" id="1052"/>
    <lineage>
        <taxon>Bacteria</taxon>
        <taxon>Pseudomonadati</taxon>
        <taxon>Pseudomonadota</taxon>
        <taxon>Gammaproteobacteria</taxon>
        <taxon>Chromatiales</taxon>
        <taxon>Ectothiorhodospiraceae</taxon>
        <taxon>Halorhodospira</taxon>
    </lineage>
</organism>
<dbReference type="InterPro" id="IPR029063">
    <property type="entry name" value="SAM-dependent_MTases_sf"/>
</dbReference>
<dbReference type="Gene3D" id="3.40.50.150">
    <property type="entry name" value="Vaccinia Virus protein VP39"/>
    <property type="match status" value="1"/>
</dbReference>
<dbReference type="GO" id="GO:0032259">
    <property type="term" value="P:methylation"/>
    <property type="evidence" value="ECO:0007669"/>
    <property type="project" value="UniProtKB-KW"/>
</dbReference>
<evidence type="ECO:0000313" key="2">
    <source>
        <dbReference type="EMBL" id="BAU58904.1"/>
    </source>
</evidence>
<dbReference type="EMBL" id="AP017372">
    <property type="protein sequence ID" value="BAU58904.1"/>
    <property type="molecule type" value="Genomic_DNA"/>
</dbReference>
<dbReference type="AlphaFoldDB" id="A0A0X8XBG2"/>
<keyword evidence="3" id="KW-1185">Reference proteome</keyword>
<dbReference type="PANTHER" id="PTHR45036">
    <property type="entry name" value="METHYLTRANSFERASE LIKE 7B"/>
    <property type="match status" value="1"/>
</dbReference>
<feature type="domain" description="Methyltransferase type 11" evidence="1">
    <location>
        <begin position="45"/>
        <end position="141"/>
    </location>
</feature>
<dbReference type="Pfam" id="PF08241">
    <property type="entry name" value="Methyltransf_11"/>
    <property type="match status" value="1"/>
</dbReference>
<dbReference type="CDD" id="cd02440">
    <property type="entry name" value="AdoMet_MTases"/>
    <property type="match status" value="1"/>
</dbReference>
<reference evidence="2" key="1">
    <citation type="submission" date="2016-02" db="EMBL/GenBank/DDBJ databases">
        <title>Halorhodospira halochloris DSM-1059 complete genome, version 2.</title>
        <authorList>
            <person name="Tsukatani Y."/>
        </authorList>
    </citation>
    <scope>NUCLEOTIDE SEQUENCE</scope>
    <source>
        <strain evidence="2">DSM 1059</strain>
    </source>
</reference>
<dbReference type="PANTHER" id="PTHR45036:SF1">
    <property type="entry name" value="METHYLTRANSFERASE LIKE 7A"/>
    <property type="match status" value="1"/>
</dbReference>